<feature type="compositionally biased region" description="Low complexity" evidence="1">
    <location>
        <begin position="154"/>
        <end position="164"/>
    </location>
</feature>
<dbReference type="Proteomes" id="UP001139516">
    <property type="component" value="Unassembled WGS sequence"/>
</dbReference>
<evidence type="ECO:0000259" key="3">
    <source>
        <dbReference type="Pfam" id="PF00144"/>
    </source>
</evidence>
<feature type="compositionally biased region" description="Low complexity" evidence="1">
    <location>
        <begin position="171"/>
        <end position="185"/>
    </location>
</feature>
<evidence type="ECO:0000313" key="4">
    <source>
        <dbReference type="EMBL" id="MCK8786509.1"/>
    </source>
</evidence>
<dbReference type="InterPro" id="IPR001466">
    <property type="entry name" value="Beta-lactam-related"/>
</dbReference>
<dbReference type="AlphaFoldDB" id="A0A9X2BY18"/>
<dbReference type="Gene3D" id="3.40.710.10">
    <property type="entry name" value="DD-peptidase/beta-lactamase superfamily"/>
    <property type="match status" value="1"/>
</dbReference>
<dbReference type="PANTHER" id="PTHR43283:SF3">
    <property type="entry name" value="BETA-LACTAMASE FAMILY PROTEIN (AFU_ORTHOLOGUE AFUA_5G07500)"/>
    <property type="match status" value="1"/>
</dbReference>
<gene>
    <name evidence="4" type="ORF">M0638_19210</name>
</gene>
<dbReference type="SUPFAM" id="SSF56601">
    <property type="entry name" value="beta-lactamase/transpeptidase-like"/>
    <property type="match status" value="1"/>
</dbReference>
<dbReference type="InterPro" id="IPR012338">
    <property type="entry name" value="Beta-lactam/transpept-like"/>
</dbReference>
<keyword evidence="5" id="KW-1185">Reference proteome</keyword>
<name>A0A9X2BY18_9PROT</name>
<reference evidence="4" key="1">
    <citation type="submission" date="2022-04" db="EMBL/GenBank/DDBJ databases">
        <title>Roseomonas acroporae sp. nov., isolated from coral Acropora digitifera.</title>
        <authorList>
            <person name="Sun H."/>
        </authorList>
    </citation>
    <scope>NUCLEOTIDE SEQUENCE</scope>
    <source>
        <strain evidence="4">NAR14</strain>
    </source>
</reference>
<accession>A0A9X2BY18</accession>
<dbReference type="RefSeq" id="WP_248668622.1">
    <property type="nucleotide sequence ID" value="NZ_JALPRX010000086.1"/>
</dbReference>
<evidence type="ECO:0000256" key="2">
    <source>
        <dbReference type="SAM" id="SignalP"/>
    </source>
</evidence>
<feature type="region of interest" description="Disordered" evidence="1">
    <location>
        <begin position="143"/>
        <end position="185"/>
    </location>
</feature>
<comment type="caution">
    <text evidence="4">The sequence shown here is derived from an EMBL/GenBank/DDBJ whole genome shotgun (WGS) entry which is preliminary data.</text>
</comment>
<dbReference type="PANTHER" id="PTHR43283">
    <property type="entry name" value="BETA-LACTAMASE-RELATED"/>
    <property type="match status" value="1"/>
</dbReference>
<keyword evidence="2" id="KW-0732">Signal</keyword>
<dbReference type="Pfam" id="PF00144">
    <property type="entry name" value="Beta-lactamase"/>
    <property type="match status" value="1"/>
</dbReference>
<feature type="signal peptide" evidence="2">
    <location>
        <begin position="1"/>
        <end position="29"/>
    </location>
</feature>
<protein>
    <submittedName>
        <fullName evidence="4">Beta-lactamase family protein</fullName>
    </submittedName>
</protein>
<evidence type="ECO:0000256" key="1">
    <source>
        <dbReference type="SAM" id="MobiDB-lite"/>
    </source>
</evidence>
<proteinExistence type="predicted"/>
<feature type="chain" id="PRO_5040722514" evidence="2">
    <location>
        <begin position="30"/>
        <end position="471"/>
    </location>
</feature>
<feature type="domain" description="Beta-lactamase-related" evidence="3">
    <location>
        <begin position="55"/>
        <end position="455"/>
    </location>
</feature>
<sequence length="471" mass="48789">MARKTGLRRLGRIGAAGAMLALAAMPARAADPLPRAEPGTVGMSAERLGRVGAALRREVEAGTIPGAVVAIARRGKLVHYEAVGYLDRERGTPMPLDAIFAIASMTKPLTGVAALMLLEEGRLALGDPVERFLPQLGNRRVAASGEGAPGGVPGAVPAATPAGPAAGGQAGPATGPAAGPASGAAPGASAAIATVPARRSITLLDLMRHTSGITYGGRGETPVHRLYPASSNWAGENLTGAEFIDRLAAAPLLYQPGTVWDYSLSIDVLGRVVEQVSGQGLGAFLEERLFRPLGMADTGFLVPPEKAARLARALPRDPLTGQPQGMPDRTKPVRFECGGGCAVSTVGDYLRFAQAMLDGGVLDGARVLGPRTVAAMTSDHMGPEIRPGVGNTDPTRAGYGFGLTVAVRGSDRDTNIVGNPGDWSWSGAYGTTFWVDPKERLAVVLMAQAPGLTRQHLRRVINAVVYQAIME</sequence>
<dbReference type="InterPro" id="IPR050789">
    <property type="entry name" value="Diverse_Enzym_Activities"/>
</dbReference>
<organism evidence="4 5">
    <name type="scientific">Roseomonas acroporae</name>
    <dbReference type="NCBI Taxonomy" id="2937791"/>
    <lineage>
        <taxon>Bacteria</taxon>
        <taxon>Pseudomonadati</taxon>
        <taxon>Pseudomonadota</taxon>
        <taxon>Alphaproteobacteria</taxon>
        <taxon>Acetobacterales</taxon>
        <taxon>Roseomonadaceae</taxon>
        <taxon>Roseomonas</taxon>
    </lineage>
</organism>
<evidence type="ECO:0000313" key="5">
    <source>
        <dbReference type="Proteomes" id="UP001139516"/>
    </source>
</evidence>
<dbReference type="EMBL" id="JALPRX010000086">
    <property type="protein sequence ID" value="MCK8786509.1"/>
    <property type="molecule type" value="Genomic_DNA"/>
</dbReference>